<dbReference type="Gene3D" id="1.10.10.160">
    <property type="match status" value="1"/>
</dbReference>
<dbReference type="GO" id="GO:0003678">
    <property type="term" value="F:DNA helicase activity"/>
    <property type="evidence" value="ECO:0007669"/>
    <property type="project" value="UniProtKB-UniRule"/>
</dbReference>
<dbReference type="InterPro" id="IPR006697">
    <property type="entry name" value="RecC"/>
</dbReference>
<dbReference type="Gene3D" id="1.10.10.990">
    <property type="match status" value="1"/>
</dbReference>
<dbReference type="PANTHER" id="PTHR30591:SF1">
    <property type="entry name" value="RECBCD ENZYME SUBUNIT RECC"/>
    <property type="match status" value="1"/>
</dbReference>
<keyword evidence="5 10" id="KW-0347">Helicase</keyword>
<organism evidence="12 13">
    <name type="scientific">Pseudoalteromonas rubra</name>
    <dbReference type="NCBI Taxonomy" id="43658"/>
    <lineage>
        <taxon>Bacteria</taxon>
        <taxon>Pseudomonadati</taxon>
        <taxon>Pseudomonadota</taxon>
        <taxon>Gammaproteobacteria</taxon>
        <taxon>Alteromonadales</taxon>
        <taxon>Pseudoalteromonadaceae</taxon>
        <taxon>Pseudoalteromonas</taxon>
    </lineage>
</organism>
<protein>
    <recommendedName>
        <fullName evidence="10">RecBCD enzyme subunit RecC</fullName>
    </recommendedName>
    <alternativeName>
        <fullName evidence="10">Exonuclease V subunit RecC</fullName>
        <shortName evidence="10">ExoV subunit RecC</shortName>
    </alternativeName>
    <alternativeName>
        <fullName evidence="10">Helicase/nuclease RecBCD subunit RecC</fullName>
    </alternativeName>
</protein>
<evidence type="ECO:0000259" key="11">
    <source>
        <dbReference type="Pfam" id="PF17946"/>
    </source>
</evidence>
<evidence type="ECO:0000256" key="9">
    <source>
        <dbReference type="ARBA" id="ARBA00023204"/>
    </source>
</evidence>
<gene>
    <name evidence="10" type="primary">recC</name>
    <name evidence="12" type="ORF">TW77_15550</name>
</gene>
<evidence type="ECO:0000256" key="5">
    <source>
        <dbReference type="ARBA" id="ARBA00022806"/>
    </source>
</evidence>
<comment type="miscellaneous">
    <text evidence="10">In the RecBCD complex, RecB has a slow 3'-5' helicase, an exonuclease activity and loads RecA onto ssDNA, RecD has a fast 5'-3' helicase activity, while RecC stimulates the ATPase and processivity of the RecB helicase and contributes to recognition of the Chi site.</text>
</comment>
<proteinExistence type="inferred from homology"/>
<dbReference type="SUPFAM" id="SSF52980">
    <property type="entry name" value="Restriction endonuclease-like"/>
    <property type="match status" value="1"/>
</dbReference>
<dbReference type="Pfam" id="PF04257">
    <property type="entry name" value="Exonuc_V_gamma"/>
    <property type="match status" value="1"/>
</dbReference>
<dbReference type="InterPro" id="IPR011335">
    <property type="entry name" value="Restrct_endonuc-II-like"/>
</dbReference>
<dbReference type="Gene3D" id="3.40.50.300">
    <property type="entry name" value="P-loop containing nucleotide triphosphate hydrolases"/>
    <property type="match status" value="2"/>
</dbReference>
<keyword evidence="6 10" id="KW-0269">Exonuclease</keyword>
<dbReference type="PATRIC" id="fig|43658.5.peg.3288"/>
<comment type="similarity">
    <text evidence="10">Belongs to the RecC family.</text>
</comment>
<evidence type="ECO:0000256" key="10">
    <source>
        <dbReference type="HAMAP-Rule" id="MF_01486"/>
    </source>
</evidence>
<keyword evidence="3 10" id="KW-0227">DNA damage</keyword>
<evidence type="ECO:0000256" key="1">
    <source>
        <dbReference type="ARBA" id="ARBA00022722"/>
    </source>
</evidence>
<comment type="function">
    <text evidence="10">A helicase/nuclease that prepares dsDNA breaks (DSB) for recombinational DNA repair. Binds to DSBs and unwinds DNA via a highly rapid and processive ATP-dependent bidirectional helicase activity. Unwinds dsDNA until it encounters a Chi (crossover hotspot instigator) sequence from the 3' direction. Cuts ssDNA a few nucleotides 3' to the Chi site. The properties and activities of the enzyme are changed at Chi. The Chi-altered holoenzyme produces a long 3'-ssDNA overhang and facilitates RecA-binding to the ssDNA for homologous DNA recombination and repair. Holoenzyme degrades any linearized DNA that is unable to undergo homologous recombination. In the holoenzyme this subunit recognizes the wild-type Chi sequence, and when added to isolated RecB increases its ATP-dependent helicase processivity.</text>
</comment>
<evidence type="ECO:0000256" key="8">
    <source>
        <dbReference type="ARBA" id="ARBA00023125"/>
    </source>
</evidence>
<evidence type="ECO:0000256" key="3">
    <source>
        <dbReference type="ARBA" id="ARBA00022763"/>
    </source>
</evidence>
<evidence type="ECO:0000256" key="6">
    <source>
        <dbReference type="ARBA" id="ARBA00022839"/>
    </source>
</evidence>
<evidence type="ECO:0000313" key="13">
    <source>
        <dbReference type="Proteomes" id="UP000033452"/>
    </source>
</evidence>
<dbReference type="SUPFAM" id="SSF52540">
    <property type="entry name" value="P-loop containing nucleoside triphosphate hydrolases"/>
    <property type="match status" value="2"/>
</dbReference>
<dbReference type="GO" id="GO:0008854">
    <property type="term" value="F:exodeoxyribonuclease V activity"/>
    <property type="evidence" value="ECO:0007669"/>
    <property type="project" value="InterPro"/>
</dbReference>
<comment type="subunit">
    <text evidence="10">Heterotrimer of RecB, RecC and RecD. All subunits contribute to DNA-binding.</text>
</comment>
<dbReference type="AlphaFoldDB" id="A0A0F4QI73"/>
<dbReference type="EMBL" id="JXYA01000038">
    <property type="protein sequence ID" value="KJZ07336.1"/>
    <property type="molecule type" value="Genomic_DNA"/>
</dbReference>
<evidence type="ECO:0000256" key="7">
    <source>
        <dbReference type="ARBA" id="ARBA00022840"/>
    </source>
</evidence>
<keyword evidence="1 10" id="KW-0540">Nuclease</keyword>
<evidence type="ECO:0000256" key="2">
    <source>
        <dbReference type="ARBA" id="ARBA00022741"/>
    </source>
</evidence>
<keyword evidence="8 10" id="KW-0238">DNA-binding</keyword>
<dbReference type="InterPro" id="IPR013986">
    <property type="entry name" value="DExx_box_DNA_helicase_dom_sf"/>
</dbReference>
<dbReference type="InterPro" id="IPR041500">
    <property type="entry name" value="RecC_C"/>
</dbReference>
<dbReference type="InterPro" id="IPR027417">
    <property type="entry name" value="P-loop_NTPase"/>
</dbReference>
<sequence length="1099" mass="124979">MLHIIQSNRMEALQAQFTTLLKQAPLEDPFANEIVLVQSPGMSQWLKNGLSRDIGYAAQVEFPLPLSFIWQLYQQFLPDVPKESPFNKNNMSWKLFTLLPQKLSNPLYEPLRMYLEEGSDQPQSGLKRFALCEKIADVYDQYLMYRPNWLEQWELGKDTLEDVDVGIAPWQPDLWRALVEHTHNLGQSPYNRANMHQQLLAKLADADITSLPQRISIFGLSAMATNQLEIFNALAQKIDVLLFFFNPSEHYWGDLVDEKTQAKILANYQVRPALDAQLQKHAGEGSYYNTGNPLLSSWGKLGRDYLEQLLQTDARWLDGFIDQFDDSLLAQLQQEIYQLAFKGESLVDDPNWYVSPEGQLTIKKDDSSVLLCDCHTPLREVELLHDHLLTLFHDDPALTPKDIIVMMPDVGTYSPYIEAVFGSASGARKIPFALADMSIEQEKPVLNSFVTLAGLPFSRFSVSDILDLLGVEPIGKRFGVEQSEFVQIQTWLQQVAVKWGLDGQHKRDYGLPEISLNTWRHGLQRLLLGIASADELTAYNEIYPADAVEGMAVNTLSKLIAFIEALEQAREQLLAATPLDEKCNVLRHMLADFYDQDTEQSWDLMQLHKVIDELEKHHINGDFAGPVDARIVLHQVRQGIKDKGVGQRFLAGAVNFCTLMPMRAVPFKVVCLLGMNDADYPRQVQPIGFDLVPYSRRRKGDRSRKLDDRYLFLEALLSAREQLYISYLGRSCYNNEPQVPSILVSELCEYLDRAFCYQDDSLKPSEQLYRQAPLQPFSSEHYQSGPLHSFNPNWCPSQSEQPAELAQQSTEQAIALELPDELELPDFLRACLAPQRWFYQYTLGVRLVTLEEDTPDSEPFALDPLTRYQYLDEILHSELSDTPLPEAQLLQRAQLPQANVGVVELQKLKGRVAAMSGRLKDVMGEPMEPVEVCVQIGSTRLLGWLGDLYQGKQIFYRTASIKGKDRIRGYLMHLIANCVTPNTETHIYGLDEQVVFLPVSRDDAQVQLAKWQAFYAQLITRAVPFFAATSYEFCKTQDMSKALNKFQGGQYIGFGDSEDPYVALSFPSLQACEAEFTQWSNELLSPLIDLAQESRYETA</sequence>
<keyword evidence="2 10" id="KW-0547">Nucleotide-binding</keyword>
<comment type="caution">
    <text evidence="12">The sequence shown here is derived from an EMBL/GenBank/DDBJ whole genome shotgun (WGS) entry which is preliminary data.</text>
</comment>
<evidence type="ECO:0000313" key="12">
    <source>
        <dbReference type="EMBL" id="KJZ07336.1"/>
    </source>
</evidence>
<dbReference type="GO" id="GO:0009338">
    <property type="term" value="C:exodeoxyribonuclease V complex"/>
    <property type="evidence" value="ECO:0007669"/>
    <property type="project" value="InterPro"/>
</dbReference>
<keyword evidence="9 10" id="KW-0234">DNA repair</keyword>
<dbReference type="OrthoDB" id="9762834at2"/>
<keyword evidence="7 10" id="KW-0067">ATP-binding</keyword>
<dbReference type="Gene3D" id="3.40.50.10930">
    <property type="match status" value="1"/>
</dbReference>
<dbReference type="Proteomes" id="UP000033452">
    <property type="component" value="Unassembled WGS sequence"/>
</dbReference>
<evidence type="ECO:0000256" key="4">
    <source>
        <dbReference type="ARBA" id="ARBA00022801"/>
    </source>
</evidence>
<dbReference type="PANTHER" id="PTHR30591">
    <property type="entry name" value="RECBCD ENZYME SUBUNIT RECC"/>
    <property type="match status" value="1"/>
</dbReference>
<name>A0A0F4QI73_9GAMM</name>
<dbReference type="GO" id="GO:0005524">
    <property type="term" value="F:ATP binding"/>
    <property type="evidence" value="ECO:0007669"/>
    <property type="project" value="UniProtKB-UniRule"/>
</dbReference>
<dbReference type="NCBIfam" id="TIGR01450">
    <property type="entry name" value="recC"/>
    <property type="match status" value="1"/>
</dbReference>
<feature type="domain" description="RecC C-terminal" evidence="11">
    <location>
        <begin position="819"/>
        <end position="1036"/>
    </location>
</feature>
<dbReference type="HAMAP" id="MF_01486">
    <property type="entry name" value="RecC"/>
    <property type="match status" value="1"/>
</dbReference>
<dbReference type="GO" id="GO:0000724">
    <property type="term" value="P:double-strand break repair via homologous recombination"/>
    <property type="evidence" value="ECO:0007669"/>
    <property type="project" value="UniProtKB-UniRule"/>
</dbReference>
<dbReference type="PIRSF" id="PIRSF000980">
    <property type="entry name" value="RecC"/>
    <property type="match status" value="1"/>
</dbReference>
<dbReference type="RefSeq" id="WP_046005904.1">
    <property type="nucleotide sequence ID" value="NZ_JXYA01000038.1"/>
</dbReference>
<dbReference type="GO" id="GO:0003677">
    <property type="term" value="F:DNA binding"/>
    <property type="evidence" value="ECO:0007669"/>
    <property type="project" value="UniProtKB-UniRule"/>
</dbReference>
<accession>A0A0F4QI73</accession>
<keyword evidence="13" id="KW-1185">Reference proteome</keyword>
<reference evidence="12 13" key="1">
    <citation type="journal article" date="2015" name="BMC Genomics">
        <title>Genome mining reveals unlocked bioactive potential of marine Gram-negative bacteria.</title>
        <authorList>
            <person name="Machado H."/>
            <person name="Sonnenschein E.C."/>
            <person name="Melchiorsen J."/>
            <person name="Gram L."/>
        </authorList>
    </citation>
    <scope>NUCLEOTIDE SEQUENCE [LARGE SCALE GENOMIC DNA]</scope>
    <source>
        <strain evidence="12 13">S2471</strain>
    </source>
</reference>
<dbReference type="Pfam" id="PF17946">
    <property type="entry name" value="RecC_C"/>
    <property type="match status" value="1"/>
</dbReference>
<keyword evidence="4 10" id="KW-0378">Hydrolase</keyword>